<dbReference type="AlphaFoldDB" id="A0A6A4Q749"/>
<reference evidence="3" key="1">
    <citation type="journal article" date="2020" name="Nat. Commun.">
        <title>Genome sequence of the cluster root forming white lupin.</title>
        <authorList>
            <person name="Hufnagel B."/>
            <person name="Marques A."/>
            <person name="Soriano A."/>
            <person name="Marques L."/>
            <person name="Divol F."/>
            <person name="Doumas P."/>
            <person name="Sallet E."/>
            <person name="Mancinotti D."/>
            <person name="Carrere S."/>
            <person name="Marande W."/>
            <person name="Arribat S."/>
            <person name="Keller J."/>
            <person name="Huneau C."/>
            <person name="Blein T."/>
            <person name="Aime D."/>
            <person name="Laguerre M."/>
            <person name="Taylor J."/>
            <person name="Schubert V."/>
            <person name="Nelson M."/>
            <person name="Geu-Flores F."/>
            <person name="Crespi M."/>
            <person name="Gallardo-Guerrero K."/>
            <person name="Delaux P.-M."/>
            <person name="Salse J."/>
            <person name="Berges H."/>
            <person name="Guyot R."/>
            <person name="Gouzy J."/>
            <person name="Peret B."/>
        </authorList>
    </citation>
    <scope>NUCLEOTIDE SEQUENCE [LARGE SCALE GENOMIC DNA]</scope>
    <source>
        <strain evidence="3">cv. Amiga</strain>
    </source>
</reference>
<keyword evidence="1" id="KW-0812">Transmembrane</keyword>
<dbReference type="EMBL" id="WOCE01000007">
    <property type="protein sequence ID" value="KAE9609600.1"/>
    <property type="molecule type" value="Genomic_DNA"/>
</dbReference>
<organism evidence="2 3">
    <name type="scientific">Lupinus albus</name>
    <name type="common">White lupine</name>
    <name type="synonym">Lupinus termis</name>
    <dbReference type="NCBI Taxonomy" id="3870"/>
    <lineage>
        <taxon>Eukaryota</taxon>
        <taxon>Viridiplantae</taxon>
        <taxon>Streptophyta</taxon>
        <taxon>Embryophyta</taxon>
        <taxon>Tracheophyta</taxon>
        <taxon>Spermatophyta</taxon>
        <taxon>Magnoliopsida</taxon>
        <taxon>eudicotyledons</taxon>
        <taxon>Gunneridae</taxon>
        <taxon>Pentapetalae</taxon>
        <taxon>rosids</taxon>
        <taxon>fabids</taxon>
        <taxon>Fabales</taxon>
        <taxon>Fabaceae</taxon>
        <taxon>Papilionoideae</taxon>
        <taxon>50 kb inversion clade</taxon>
        <taxon>genistoids sensu lato</taxon>
        <taxon>core genistoids</taxon>
        <taxon>Genisteae</taxon>
        <taxon>Lupinus</taxon>
    </lineage>
</organism>
<evidence type="ECO:0000313" key="3">
    <source>
        <dbReference type="Proteomes" id="UP000447434"/>
    </source>
</evidence>
<keyword evidence="3" id="KW-1185">Reference proteome</keyword>
<proteinExistence type="predicted"/>
<evidence type="ECO:0008006" key="4">
    <source>
        <dbReference type="Google" id="ProtNLM"/>
    </source>
</evidence>
<sequence>MNILVVVDFLDLSSFVLWRFWLITFIGVVLTIILVVLDFTWFIKLQACVTFSKSSSIFFYPTTPILIHNLPYTAKQPPNTHLHHCIHPTRINNKKDPKILLTTPTPHKTENNNPITHYLTQP</sequence>
<accession>A0A6A4Q749</accession>
<evidence type="ECO:0000313" key="2">
    <source>
        <dbReference type="EMBL" id="KAE9609600.1"/>
    </source>
</evidence>
<comment type="caution">
    <text evidence="2">The sequence shown here is derived from an EMBL/GenBank/DDBJ whole genome shotgun (WGS) entry which is preliminary data.</text>
</comment>
<dbReference type="Proteomes" id="UP000447434">
    <property type="component" value="Chromosome 7"/>
</dbReference>
<feature type="transmembrane region" description="Helical" evidence="1">
    <location>
        <begin position="20"/>
        <end position="43"/>
    </location>
</feature>
<protein>
    <recommendedName>
        <fullName evidence="4">Transmembrane protein</fullName>
    </recommendedName>
</protein>
<gene>
    <name evidence="2" type="ORF">Lalb_Chr07g0177761</name>
</gene>
<evidence type="ECO:0000256" key="1">
    <source>
        <dbReference type="SAM" id="Phobius"/>
    </source>
</evidence>
<keyword evidence="1" id="KW-1133">Transmembrane helix</keyword>
<keyword evidence="1" id="KW-0472">Membrane</keyword>
<name>A0A6A4Q749_LUPAL</name>